<keyword evidence="1" id="KW-0805">Transcription regulation</keyword>
<evidence type="ECO:0000313" key="6">
    <source>
        <dbReference type="EMBL" id="GIH19356.1"/>
    </source>
</evidence>
<keyword evidence="7" id="KW-1185">Reference proteome</keyword>
<dbReference type="GO" id="GO:0003677">
    <property type="term" value="F:DNA binding"/>
    <property type="evidence" value="ECO:0007669"/>
    <property type="project" value="UniProtKB-KW"/>
</dbReference>
<gene>
    <name evidence="6" type="ORF">Raf01_75280</name>
</gene>
<dbReference type="PANTHER" id="PTHR44688:SF16">
    <property type="entry name" value="DNA-BINDING TRANSCRIPTIONAL ACTIVATOR DEVR_DOSR"/>
    <property type="match status" value="1"/>
</dbReference>
<dbReference type="InterPro" id="IPR000792">
    <property type="entry name" value="Tscrpt_reg_LuxR_C"/>
</dbReference>
<proteinExistence type="predicted"/>
<dbReference type="Gene3D" id="1.10.10.10">
    <property type="entry name" value="Winged helix-like DNA-binding domain superfamily/Winged helix DNA-binding domain"/>
    <property type="match status" value="1"/>
</dbReference>
<accession>A0A8J3R3C7</accession>
<comment type="caution">
    <text evidence="6">The sequence shown here is derived from an EMBL/GenBank/DDBJ whole genome shotgun (WGS) entry which is preliminary data.</text>
</comment>
<evidence type="ECO:0000313" key="7">
    <source>
        <dbReference type="Proteomes" id="UP000642748"/>
    </source>
</evidence>
<dbReference type="SMART" id="SM00421">
    <property type="entry name" value="HTH_LUXR"/>
    <property type="match status" value="1"/>
</dbReference>
<evidence type="ECO:0000259" key="5">
    <source>
        <dbReference type="PROSITE" id="PS50043"/>
    </source>
</evidence>
<dbReference type="InterPro" id="IPR016032">
    <property type="entry name" value="Sig_transdc_resp-reg_C-effctor"/>
</dbReference>
<dbReference type="InterPro" id="IPR036388">
    <property type="entry name" value="WH-like_DNA-bd_sf"/>
</dbReference>
<sequence>MSPPARTRGSEPEAGPGPSPARPPVSRGARDLRGLTGPERETLKLVGLGLSNQEICARLHISMPTTKTHIGRLLAKLGARDRAQLVIVAYENGLVG</sequence>
<dbReference type="Proteomes" id="UP000642748">
    <property type="component" value="Unassembled WGS sequence"/>
</dbReference>
<dbReference type="SUPFAM" id="SSF46894">
    <property type="entry name" value="C-terminal effector domain of the bipartite response regulators"/>
    <property type="match status" value="1"/>
</dbReference>
<organism evidence="6 7">
    <name type="scientific">Rugosimonospora africana</name>
    <dbReference type="NCBI Taxonomy" id="556532"/>
    <lineage>
        <taxon>Bacteria</taxon>
        <taxon>Bacillati</taxon>
        <taxon>Actinomycetota</taxon>
        <taxon>Actinomycetes</taxon>
        <taxon>Micromonosporales</taxon>
        <taxon>Micromonosporaceae</taxon>
        <taxon>Rugosimonospora</taxon>
    </lineage>
</organism>
<reference evidence="6" key="1">
    <citation type="submission" date="2021-01" db="EMBL/GenBank/DDBJ databases">
        <title>Whole genome shotgun sequence of Rugosimonospora africana NBRC 104875.</title>
        <authorList>
            <person name="Komaki H."/>
            <person name="Tamura T."/>
        </authorList>
    </citation>
    <scope>NUCLEOTIDE SEQUENCE</scope>
    <source>
        <strain evidence="6">NBRC 104875</strain>
    </source>
</reference>
<dbReference type="GO" id="GO:0006355">
    <property type="term" value="P:regulation of DNA-templated transcription"/>
    <property type="evidence" value="ECO:0007669"/>
    <property type="project" value="InterPro"/>
</dbReference>
<dbReference type="RefSeq" id="WP_203922823.1">
    <property type="nucleotide sequence ID" value="NZ_BONZ01000080.1"/>
</dbReference>
<dbReference type="PANTHER" id="PTHR44688">
    <property type="entry name" value="DNA-BINDING TRANSCRIPTIONAL ACTIVATOR DEVR_DOSR"/>
    <property type="match status" value="1"/>
</dbReference>
<dbReference type="PRINTS" id="PR00038">
    <property type="entry name" value="HTHLUXR"/>
</dbReference>
<feature type="compositionally biased region" description="Basic and acidic residues" evidence="4">
    <location>
        <begin position="28"/>
        <end position="38"/>
    </location>
</feature>
<dbReference type="AlphaFoldDB" id="A0A8J3R3C7"/>
<keyword evidence="3" id="KW-0804">Transcription</keyword>
<dbReference type="PROSITE" id="PS50043">
    <property type="entry name" value="HTH_LUXR_2"/>
    <property type="match status" value="1"/>
</dbReference>
<feature type="region of interest" description="Disordered" evidence="4">
    <location>
        <begin position="1"/>
        <end position="38"/>
    </location>
</feature>
<dbReference type="CDD" id="cd06170">
    <property type="entry name" value="LuxR_C_like"/>
    <property type="match status" value="1"/>
</dbReference>
<evidence type="ECO:0000256" key="2">
    <source>
        <dbReference type="ARBA" id="ARBA00023125"/>
    </source>
</evidence>
<feature type="domain" description="HTH luxR-type" evidence="5">
    <location>
        <begin position="28"/>
        <end position="93"/>
    </location>
</feature>
<evidence type="ECO:0000256" key="1">
    <source>
        <dbReference type="ARBA" id="ARBA00023015"/>
    </source>
</evidence>
<dbReference type="Pfam" id="PF00196">
    <property type="entry name" value="GerE"/>
    <property type="match status" value="1"/>
</dbReference>
<dbReference type="EMBL" id="BONZ01000080">
    <property type="protein sequence ID" value="GIH19356.1"/>
    <property type="molecule type" value="Genomic_DNA"/>
</dbReference>
<keyword evidence="2" id="KW-0238">DNA-binding</keyword>
<evidence type="ECO:0000256" key="4">
    <source>
        <dbReference type="SAM" id="MobiDB-lite"/>
    </source>
</evidence>
<protein>
    <recommendedName>
        <fullName evidence="5">HTH luxR-type domain-containing protein</fullName>
    </recommendedName>
</protein>
<name>A0A8J3R3C7_9ACTN</name>
<evidence type="ECO:0000256" key="3">
    <source>
        <dbReference type="ARBA" id="ARBA00023163"/>
    </source>
</evidence>